<proteinExistence type="predicted"/>
<dbReference type="EMBL" id="DYVR01000117">
    <property type="protein sequence ID" value="HJF84894.1"/>
    <property type="molecule type" value="Genomic_DNA"/>
</dbReference>
<dbReference type="Gene3D" id="3.40.50.300">
    <property type="entry name" value="P-loop containing nucleotide triphosphate hydrolases"/>
    <property type="match status" value="1"/>
</dbReference>
<comment type="caution">
    <text evidence="1">The sequence shown here is derived from an EMBL/GenBank/DDBJ whole genome shotgun (WGS) entry which is preliminary data.</text>
</comment>
<dbReference type="InterPro" id="IPR003724">
    <property type="entry name" value="CblAdoTrfase_CobA"/>
</dbReference>
<reference evidence="1" key="1">
    <citation type="journal article" date="2021" name="PeerJ">
        <title>Extensive microbial diversity within the chicken gut microbiome revealed by metagenomics and culture.</title>
        <authorList>
            <person name="Gilroy R."/>
            <person name="Ravi A."/>
            <person name="Getino M."/>
            <person name="Pursley I."/>
            <person name="Horton D.L."/>
            <person name="Alikhan N.F."/>
            <person name="Baker D."/>
            <person name="Gharbi K."/>
            <person name="Hall N."/>
            <person name="Watson M."/>
            <person name="Adriaenssens E.M."/>
            <person name="Foster-Nyarko E."/>
            <person name="Jarju S."/>
            <person name="Secka A."/>
            <person name="Antonio M."/>
            <person name="Oren A."/>
            <person name="Chaudhuri R.R."/>
            <person name="La Ragione R."/>
            <person name="Hildebrand F."/>
            <person name="Pallen M.J."/>
        </authorList>
    </citation>
    <scope>NUCLEOTIDE SEQUENCE</scope>
    <source>
        <strain evidence="1">7318</strain>
    </source>
</reference>
<dbReference type="PIRSF" id="PIRSF015617">
    <property type="entry name" value="Adensltrnsf_CobA"/>
    <property type="match status" value="1"/>
</dbReference>
<evidence type="ECO:0000313" key="2">
    <source>
        <dbReference type="Proteomes" id="UP000780768"/>
    </source>
</evidence>
<dbReference type="GO" id="GO:0005524">
    <property type="term" value="F:ATP binding"/>
    <property type="evidence" value="ECO:0007669"/>
    <property type="project" value="InterPro"/>
</dbReference>
<protein>
    <submittedName>
        <fullName evidence="1">Cob(I)yrinic acid a,c-diamide adenosyltransferase</fullName>
        <ecNumber evidence="1">2.5.1.17</ecNumber>
    </submittedName>
</protein>
<reference evidence="1" key="2">
    <citation type="submission" date="2021-09" db="EMBL/GenBank/DDBJ databases">
        <authorList>
            <person name="Gilroy R."/>
        </authorList>
    </citation>
    <scope>NUCLEOTIDE SEQUENCE</scope>
    <source>
        <strain evidence="1">7318</strain>
    </source>
</reference>
<dbReference type="GO" id="GO:0009236">
    <property type="term" value="P:cobalamin biosynthetic process"/>
    <property type="evidence" value="ECO:0007669"/>
    <property type="project" value="InterPro"/>
</dbReference>
<dbReference type="CDD" id="cd00561">
    <property type="entry name" value="CobA_ACA"/>
    <property type="match status" value="1"/>
</dbReference>
<dbReference type="NCBIfam" id="TIGR00708">
    <property type="entry name" value="cobA"/>
    <property type="match status" value="1"/>
</dbReference>
<dbReference type="NCBIfam" id="NF004637">
    <property type="entry name" value="PRK05986.1"/>
    <property type="match status" value="1"/>
</dbReference>
<gene>
    <name evidence="1" type="primary">cobO</name>
    <name evidence="1" type="ORF">K8V65_04465</name>
</gene>
<dbReference type="Pfam" id="PF02572">
    <property type="entry name" value="CobA_CobO_BtuR"/>
    <property type="match status" value="1"/>
</dbReference>
<dbReference type="EC" id="2.5.1.17" evidence="1"/>
<name>A0A921HNK4_9FIRM</name>
<sequence>MQKQNTDYVHGLVIVHTGNGKGKTTAALGLALRAWGEGLKILILQFIKGGWKYGELKALEKFSPDIIVKQCGEGFTRRGNTDIKKHQEAAQNALNEAKEAMQSGKWDMIILDEINYTVDFGLIPLESVLDLINEKPAPLHLVLTGRNAKNELIDRADLVTEMTEIKHPFQQGIKAQKGIEF</sequence>
<dbReference type="PANTHER" id="PTHR46638:SF1">
    <property type="entry name" value="CORRINOID ADENOSYLTRANSFERASE"/>
    <property type="match status" value="1"/>
</dbReference>
<dbReference type="InterPro" id="IPR027417">
    <property type="entry name" value="P-loop_NTPase"/>
</dbReference>
<dbReference type="Proteomes" id="UP000780768">
    <property type="component" value="Unassembled WGS sequence"/>
</dbReference>
<dbReference type="PANTHER" id="PTHR46638">
    <property type="entry name" value="CORRINOID ADENOSYLTRANSFERASE"/>
    <property type="match status" value="1"/>
</dbReference>
<accession>A0A921HNK4</accession>
<dbReference type="GO" id="GO:0008817">
    <property type="term" value="F:corrinoid adenosyltransferase activity"/>
    <property type="evidence" value="ECO:0007669"/>
    <property type="project" value="UniProtKB-EC"/>
</dbReference>
<dbReference type="AlphaFoldDB" id="A0A921HNK4"/>
<keyword evidence="1" id="KW-0808">Transferase</keyword>
<organism evidence="1 2">
    <name type="scientific">Megamonas hypermegale</name>
    <dbReference type="NCBI Taxonomy" id="158847"/>
    <lineage>
        <taxon>Bacteria</taxon>
        <taxon>Bacillati</taxon>
        <taxon>Bacillota</taxon>
        <taxon>Negativicutes</taxon>
        <taxon>Selenomonadales</taxon>
        <taxon>Selenomonadaceae</taxon>
        <taxon>Megamonas</taxon>
    </lineage>
</organism>
<dbReference type="SUPFAM" id="SSF52540">
    <property type="entry name" value="P-loop containing nucleoside triphosphate hydrolases"/>
    <property type="match status" value="1"/>
</dbReference>
<evidence type="ECO:0000313" key="1">
    <source>
        <dbReference type="EMBL" id="HJF84894.1"/>
    </source>
</evidence>